<comment type="subcellular location">
    <subcellularLocation>
        <location evidence="1">Membrane</location>
        <topology evidence="1">Multi-pass membrane protein</topology>
    </subcellularLocation>
</comment>
<feature type="transmembrane region" description="Helical" evidence="5">
    <location>
        <begin position="260"/>
        <end position="283"/>
    </location>
</feature>
<dbReference type="Pfam" id="PF04479">
    <property type="entry name" value="RTA1"/>
    <property type="match status" value="1"/>
</dbReference>
<feature type="transmembrane region" description="Helical" evidence="5">
    <location>
        <begin position="89"/>
        <end position="107"/>
    </location>
</feature>
<dbReference type="PANTHER" id="PTHR31465:SF8">
    <property type="entry name" value="DOMAIN PROTEIN, PUTATIVE (AFU_ORTHOLOGUE AFUA_6G14140)-RELATED"/>
    <property type="match status" value="1"/>
</dbReference>
<feature type="transmembrane region" description="Helical" evidence="5">
    <location>
        <begin position="168"/>
        <end position="195"/>
    </location>
</feature>
<feature type="transmembrane region" description="Helical" evidence="5">
    <location>
        <begin position="219"/>
        <end position="239"/>
    </location>
</feature>
<dbReference type="Proteomes" id="UP001141434">
    <property type="component" value="Unassembled WGS sequence"/>
</dbReference>
<protein>
    <submittedName>
        <fullName evidence="6">Uncharacterized protein</fullName>
    </submittedName>
</protein>
<evidence type="ECO:0000256" key="3">
    <source>
        <dbReference type="ARBA" id="ARBA00022989"/>
    </source>
</evidence>
<dbReference type="GO" id="GO:0005886">
    <property type="term" value="C:plasma membrane"/>
    <property type="evidence" value="ECO:0007669"/>
    <property type="project" value="TreeGrafter"/>
</dbReference>
<dbReference type="OrthoDB" id="4521223at2759"/>
<proteinExistence type="predicted"/>
<gene>
    <name evidence="6" type="ORF">NUU61_008389</name>
</gene>
<reference evidence="6" key="1">
    <citation type="submission" date="2022-11" db="EMBL/GenBank/DDBJ databases">
        <authorList>
            <person name="Petersen C."/>
        </authorList>
    </citation>
    <scope>NUCLEOTIDE SEQUENCE</scope>
    <source>
        <strain evidence="6">IBT 34128</strain>
    </source>
</reference>
<accession>A0A9W9ESA5</accession>
<dbReference type="GeneID" id="81398083"/>
<feature type="transmembrane region" description="Helical" evidence="5">
    <location>
        <begin position="56"/>
        <end position="77"/>
    </location>
</feature>
<keyword evidence="4 5" id="KW-0472">Membrane</keyword>
<dbReference type="RefSeq" id="XP_056509207.1">
    <property type="nucleotide sequence ID" value="XM_056658914.1"/>
</dbReference>
<keyword evidence="3 5" id="KW-1133">Transmembrane helix</keyword>
<feature type="transmembrane region" description="Helical" evidence="5">
    <location>
        <begin position="127"/>
        <end position="147"/>
    </location>
</feature>
<dbReference type="InterPro" id="IPR007568">
    <property type="entry name" value="RTA1"/>
</dbReference>
<sequence>MPSTAQCLSVSPSCPVSATTYGYYPNFGGNVFFAVIYGIMGVAQLGLGVYFRSWTFMIAVCVGAFMEMAGYIGRILMNNNPWDQGAFKLQIVCLVLAPTFVAAGIYLTLKHIILNLGPEHSPLKPRLFTWIFISCDVGSLILQAAGGGVTSSGSNKGDVHMTDVGNDIIIAGIVFQVVTMAACGLVSLKFFWALFHRPEGFSGEKSLEGDGPSTVSSNVHYIVAAEIAAYFFVLIRCIYRIPEMAGGWGSPLMQKEDEFLVLDGMMIALGCLALTVCHPGFYFTSIRTGYKN</sequence>
<evidence type="ECO:0000256" key="2">
    <source>
        <dbReference type="ARBA" id="ARBA00022692"/>
    </source>
</evidence>
<dbReference type="AlphaFoldDB" id="A0A9W9ESA5"/>
<dbReference type="PANTHER" id="PTHR31465">
    <property type="entry name" value="PROTEIN RTA1-RELATED"/>
    <property type="match status" value="1"/>
</dbReference>
<evidence type="ECO:0000256" key="4">
    <source>
        <dbReference type="ARBA" id="ARBA00023136"/>
    </source>
</evidence>
<keyword evidence="7" id="KW-1185">Reference proteome</keyword>
<organism evidence="6 7">
    <name type="scientific">Penicillium alfredii</name>
    <dbReference type="NCBI Taxonomy" id="1506179"/>
    <lineage>
        <taxon>Eukaryota</taxon>
        <taxon>Fungi</taxon>
        <taxon>Dikarya</taxon>
        <taxon>Ascomycota</taxon>
        <taxon>Pezizomycotina</taxon>
        <taxon>Eurotiomycetes</taxon>
        <taxon>Eurotiomycetidae</taxon>
        <taxon>Eurotiales</taxon>
        <taxon>Aspergillaceae</taxon>
        <taxon>Penicillium</taxon>
    </lineage>
</organism>
<dbReference type="GO" id="GO:0000324">
    <property type="term" value="C:fungal-type vacuole"/>
    <property type="evidence" value="ECO:0007669"/>
    <property type="project" value="TreeGrafter"/>
</dbReference>
<evidence type="ECO:0000313" key="7">
    <source>
        <dbReference type="Proteomes" id="UP001141434"/>
    </source>
</evidence>
<comment type="caution">
    <text evidence="6">The sequence shown here is derived from an EMBL/GenBank/DDBJ whole genome shotgun (WGS) entry which is preliminary data.</text>
</comment>
<reference evidence="6" key="2">
    <citation type="journal article" date="2023" name="IMA Fungus">
        <title>Comparative genomic study of the Penicillium genus elucidates a diverse pangenome and 15 lateral gene transfer events.</title>
        <authorList>
            <person name="Petersen C."/>
            <person name="Sorensen T."/>
            <person name="Nielsen M.R."/>
            <person name="Sondergaard T.E."/>
            <person name="Sorensen J.L."/>
            <person name="Fitzpatrick D.A."/>
            <person name="Frisvad J.C."/>
            <person name="Nielsen K.L."/>
        </authorList>
    </citation>
    <scope>NUCLEOTIDE SEQUENCE</scope>
    <source>
        <strain evidence="6">IBT 34128</strain>
    </source>
</reference>
<evidence type="ECO:0000256" key="5">
    <source>
        <dbReference type="SAM" id="Phobius"/>
    </source>
</evidence>
<name>A0A9W9ESA5_9EURO</name>
<keyword evidence="2 5" id="KW-0812">Transmembrane</keyword>
<dbReference type="EMBL" id="JAPMSZ010000010">
    <property type="protein sequence ID" value="KAJ5087082.1"/>
    <property type="molecule type" value="Genomic_DNA"/>
</dbReference>
<evidence type="ECO:0000256" key="1">
    <source>
        <dbReference type="ARBA" id="ARBA00004141"/>
    </source>
</evidence>
<evidence type="ECO:0000313" key="6">
    <source>
        <dbReference type="EMBL" id="KAJ5087082.1"/>
    </source>
</evidence>
<feature type="transmembrane region" description="Helical" evidence="5">
    <location>
        <begin position="31"/>
        <end position="50"/>
    </location>
</feature>